<dbReference type="OrthoDB" id="2704544at2759"/>
<evidence type="ECO:0000313" key="1">
    <source>
        <dbReference type="EMBL" id="KIK33041.1"/>
    </source>
</evidence>
<sequence>LLAHVGESSSVNLQRTTVIDANGRCTQCYDDAGPTDACMDHRASGLVRSLSLPLLQTIHKYFMGSRTWPSTQWRKTVLSICWP</sequence>
<protein>
    <submittedName>
        <fullName evidence="1">Uncharacterized protein</fullName>
    </submittedName>
</protein>
<dbReference type="AlphaFoldDB" id="A0A0C9ZUL5"/>
<dbReference type="EMBL" id="KN836043">
    <property type="protein sequence ID" value="KIK33041.1"/>
    <property type="molecule type" value="Genomic_DNA"/>
</dbReference>
<dbReference type="Proteomes" id="UP000054485">
    <property type="component" value="Unassembled WGS sequence"/>
</dbReference>
<dbReference type="InParanoid" id="A0A0C9ZUL5"/>
<keyword evidence="2" id="KW-1185">Reference proteome</keyword>
<dbReference type="HOGENOM" id="CLU_2544142_0_0_1"/>
<feature type="non-terminal residue" evidence="1">
    <location>
        <position position="83"/>
    </location>
</feature>
<reference evidence="2" key="2">
    <citation type="submission" date="2015-01" db="EMBL/GenBank/DDBJ databases">
        <title>Evolutionary Origins and Diversification of the Mycorrhizal Mutualists.</title>
        <authorList>
            <consortium name="DOE Joint Genome Institute"/>
            <consortium name="Mycorrhizal Genomics Consortium"/>
            <person name="Kohler A."/>
            <person name="Kuo A."/>
            <person name="Nagy L.G."/>
            <person name="Floudas D."/>
            <person name="Copeland A."/>
            <person name="Barry K.W."/>
            <person name="Cichocki N."/>
            <person name="Veneault-Fourrey C."/>
            <person name="LaButti K."/>
            <person name="Lindquist E.A."/>
            <person name="Lipzen A."/>
            <person name="Lundell T."/>
            <person name="Morin E."/>
            <person name="Murat C."/>
            <person name="Riley R."/>
            <person name="Ohm R."/>
            <person name="Sun H."/>
            <person name="Tunlid A."/>
            <person name="Henrissat B."/>
            <person name="Grigoriev I.V."/>
            <person name="Hibbett D.S."/>
            <person name="Martin F."/>
        </authorList>
    </citation>
    <scope>NUCLEOTIDE SEQUENCE [LARGE SCALE GENOMIC DNA]</scope>
    <source>
        <strain evidence="2">UH-Slu-Lm8-n1</strain>
    </source>
</reference>
<gene>
    <name evidence="1" type="ORF">CY34DRAFT_813872</name>
</gene>
<organism evidence="1 2">
    <name type="scientific">Suillus luteus UH-Slu-Lm8-n1</name>
    <dbReference type="NCBI Taxonomy" id="930992"/>
    <lineage>
        <taxon>Eukaryota</taxon>
        <taxon>Fungi</taxon>
        <taxon>Dikarya</taxon>
        <taxon>Basidiomycota</taxon>
        <taxon>Agaricomycotina</taxon>
        <taxon>Agaricomycetes</taxon>
        <taxon>Agaricomycetidae</taxon>
        <taxon>Boletales</taxon>
        <taxon>Suillineae</taxon>
        <taxon>Suillaceae</taxon>
        <taxon>Suillus</taxon>
    </lineage>
</organism>
<reference evidence="1 2" key="1">
    <citation type="submission" date="2014-04" db="EMBL/GenBank/DDBJ databases">
        <authorList>
            <consortium name="DOE Joint Genome Institute"/>
            <person name="Kuo A."/>
            <person name="Ruytinx J."/>
            <person name="Rineau F."/>
            <person name="Colpaert J."/>
            <person name="Kohler A."/>
            <person name="Nagy L.G."/>
            <person name="Floudas D."/>
            <person name="Copeland A."/>
            <person name="Barry K.W."/>
            <person name="Cichocki N."/>
            <person name="Veneault-Fourrey C."/>
            <person name="LaButti K."/>
            <person name="Lindquist E.A."/>
            <person name="Lipzen A."/>
            <person name="Lundell T."/>
            <person name="Morin E."/>
            <person name="Murat C."/>
            <person name="Sun H."/>
            <person name="Tunlid A."/>
            <person name="Henrissat B."/>
            <person name="Grigoriev I.V."/>
            <person name="Hibbett D.S."/>
            <person name="Martin F."/>
            <person name="Nordberg H.P."/>
            <person name="Cantor M.N."/>
            <person name="Hua S.X."/>
        </authorList>
    </citation>
    <scope>NUCLEOTIDE SEQUENCE [LARGE SCALE GENOMIC DNA]</scope>
    <source>
        <strain evidence="1 2">UH-Slu-Lm8-n1</strain>
    </source>
</reference>
<accession>A0A0C9ZUL5</accession>
<name>A0A0C9ZUL5_9AGAM</name>
<evidence type="ECO:0000313" key="2">
    <source>
        <dbReference type="Proteomes" id="UP000054485"/>
    </source>
</evidence>
<proteinExistence type="predicted"/>